<organism evidence="2 3">
    <name type="scientific">Lacipirellula limnantheis</name>
    <dbReference type="NCBI Taxonomy" id="2528024"/>
    <lineage>
        <taxon>Bacteria</taxon>
        <taxon>Pseudomonadati</taxon>
        <taxon>Planctomycetota</taxon>
        <taxon>Planctomycetia</taxon>
        <taxon>Pirellulales</taxon>
        <taxon>Lacipirellulaceae</taxon>
        <taxon>Lacipirellula</taxon>
    </lineage>
</organism>
<dbReference type="Proteomes" id="UP000317909">
    <property type="component" value="Chromosome"/>
</dbReference>
<evidence type="ECO:0000313" key="3">
    <source>
        <dbReference type="Proteomes" id="UP000317909"/>
    </source>
</evidence>
<evidence type="ECO:0000256" key="1">
    <source>
        <dbReference type="SAM" id="SignalP"/>
    </source>
</evidence>
<dbReference type="EMBL" id="CP036339">
    <property type="protein sequence ID" value="QDT72382.1"/>
    <property type="molecule type" value="Genomic_DNA"/>
</dbReference>
<protein>
    <submittedName>
        <fullName evidence="2">Porin P</fullName>
    </submittedName>
</protein>
<dbReference type="AlphaFoldDB" id="A0A517TVH6"/>
<keyword evidence="3" id="KW-1185">Reference proteome</keyword>
<reference evidence="2 3" key="1">
    <citation type="submission" date="2019-02" db="EMBL/GenBank/DDBJ databases">
        <title>Deep-cultivation of Planctomycetes and their phenomic and genomic characterization uncovers novel biology.</title>
        <authorList>
            <person name="Wiegand S."/>
            <person name="Jogler M."/>
            <person name="Boedeker C."/>
            <person name="Pinto D."/>
            <person name="Vollmers J."/>
            <person name="Rivas-Marin E."/>
            <person name="Kohn T."/>
            <person name="Peeters S.H."/>
            <person name="Heuer A."/>
            <person name="Rast P."/>
            <person name="Oberbeckmann S."/>
            <person name="Bunk B."/>
            <person name="Jeske O."/>
            <person name="Meyerdierks A."/>
            <person name="Storesund J.E."/>
            <person name="Kallscheuer N."/>
            <person name="Luecker S."/>
            <person name="Lage O.M."/>
            <person name="Pohl T."/>
            <person name="Merkel B.J."/>
            <person name="Hornburger P."/>
            <person name="Mueller R.-W."/>
            <person name="Bruemmer F."/>
            <person name="Labrenz M."/>
            <person name="Spormann A.M."/>
            <person name="Op den Camp H."/>
            <person name="Overmann J."/>
            <person name="Amann R."/>
            <person name="Jetten M.S.M."/>
            <person name="Mascher T."/>
            <person name="Medema M.H."/>
            <person name="Devos D.P."/>
            <person name="Kaster A.-K."/>
            <person name="Ovreas L."/>
            <person name="Rohde M."/>
            <person name="Galperin M.Y."/>
            <person name="Jogler C."/>
        </authorList>
    </citation>
    <scope>NUCLEOTIDE SEQUENCE [LARGE SCALE GENOMIC DNA]</scope>
    <source>
        <strain evidence="2 3">I41</strain>
    </source>
</reference>
<name>A0A517TVH6_9BACT</name>
<dbReference type="RefSeq" id="WP_145431958.1">
    <property type="nucleotide sequence ID" value="NZ_CP036339.1"/>
</dbReference>
<sequence precursor="true">MVRLTTWRSYLACRQAALSCVWVFVLLAAWGSANSATADEPLAGPSSLRLAQASEDADDEPTLTPLPPPAEVMDEEFSTQPYDMPTPVDADLKSILGRLEALEKAATPKKPDVNADLKKEFDENDGRGKWTDLSGDKWAVKLGGQVQIDSINWANVENPPVPAFNYFEFRRVRLIADGVGYGIYDFRLQVETEPEAEDTVTTPVTTIRDAYLSMNEIPVIDRWRIGNFFVPFSLEQVTNDTNNLFLERSIPTQGIFSADRELGMAVYAVNDAKDFTYTTGIFIDSLSEALKERIDNNQGQRISNRITYLPYYDEPSNGRYLVHTGAGVLYTHDQDQLARFRARPQIHEGPFLIDTGNFPARSYTTGNIELATVWGPLSVQSEMFLSSVDRINDDDATISGAYVYFSYFLTGENRVYERYGQHGAQFGRVVPFSNFFLVPGGFGPGAWELKGRWSNLTLTQLDSGQYNDFTFGLNWYWSDRVRTELEWIHPITRFGTTPYGPQTADIIGLRFDFNF</sequence>
<dbReference type="Gene3D" id="2.40.160.10">
    <property type="entry name" value="Porin"/>
    <property type="match status" value="1"/>
</dbReference>
<dbReference type="InterPro" id="IPR010870">
    <property type="entry name" value="Porin_O/P"/>
</dbReference>
<evidence type="ECO:0000313" key="2">
    <source>
        <dbReference type="EMBL" id="QDT72382.1"/>
    </source>
</evidence>
<dbReference type="Pfam" id="PF07396">
    <property type="entry name" value="Porin_O_P"/>
    <property type="match status" value="1"/>
</dbReference>
<accession>A0A517TVH6</accession>
<feature type="signal peptide" evidence="1">
    <location>
        <begin position="1"/>
        <end position="38"/>
    </location>
</feature>
<dbReference type="KEGG" id="llh:I41_15570"/>
<dbReference type="InterPro" id="IPR023614">
    <property type="entry name" value="Porin_dom_sf"/>
</dbReference>
<proteinExistence type="predicted"/>
<dbReference type="OrthoDB" id="9807854at2"/>
<feature type="chain" id="PRO_5021833626" evidence="1">
    <location>
        <begin position="39"/>
        <end position="515"/>
    </location>
</feature>
<gene>
    <name evidence="2" type="primary">oprP_1</name>
    <name evidence="2" type="ORF">I41_15570</name>
</gene>
<dbReference type="SUPFAM" id="SSF56935">
    <property type="entry name" value="Porins"/>
    <property type="match status" value="1"/>
</dbReference>
<keyword evidence="1" id="KW-0732">Signal</keyword>